<feature type="transmembrane region" description="Helical" evidence="1">
    <location>
        <begin position="123"/>
        <end position="142"/>
    </location>
</feature>
<reference evidence="2" key="2">
    <citation type="journal article" date="2021" name="PeerJ">
        <title>Extensive microbial diversity within the chicken gut microbiome revealed by metagenomics and culture.</title>
        <authorList>
            <person name="Gilroy R."/>
            <person name="Ravi A."/>
            <person name="Getino M."/>
            <person name="Pursley I."/>
            <person name="Horton D.L."/>
            <person name="Alikhan N.F."/>
            <person name="Baker D."/>
            <person name="Gharbi K."/>
            <person name="Hall N."/>
            <person name="Watson M."/>
            <person name="Adriaenssens E.M."/>
            <person name="Foster-Nyarko E."/>
            <person name="Jarju S."/>
            <person name="Secka A."/>
            <person name="Antonio M."/>
            <person name="Oren A."/>
            <person name="Chaudhuri R.R."/>
            <person name="La Ragione R."/>
            <person name="Hildebrand F."/>
            <person name="Pallen M.J."/>
        </authorList>
    </citation>
    <scope>NUCLEOTIDE SEQUENCE</scope>
    <source>
        <strain evidence="2">ChiSjej3B21-11622</strain>
    </source>
</reference>
<keyword evidence="1" id="KW-0812">Transmembrane</keyword>
<reference evidence="2" key="1">
    <citation type="submission" date="2020-10" db="EMBL/GenBank/DDBJ databases">
        <authorList>
            <person name="Gilroy R."/>
        </authorList>
    </citation>
    <scope>NUCLEOTIDE SEQUENCE</scope>
    <source>
        <strain evidence="2">ChiSjej3B21-11622</strain>
    </source>
</reference>
<evidence type="ECO:0000256" key="1">
    <source>
        <dbReference type="SAM" id="Phobius"/>
    </source>
</evidence>
<organism evidence="2 3">
    <name type="scientific">Candidatus Limivivens merdigallinarum</name>
    <dbReference type="NCBI Taxonomy" id="2840859"/>
    <lineage>
        <taxon>Bacteria</taxon>
        <taxon>Bacillati</taxon>
        <taxon>Bacillota</taxon>
        <taxon>Clostridia</taxon>
        <taxon>Lachnospirales</taxon>
        <taxon>Lachnospiraceae</taxon>
        <taxon>Lachnospiraceae incertae sedis</taxon>
        <taxon>Candidatus Limivivens</taxon>
    </lineage>
</organism>
<keyword evidence="1" id="KW-1133">Transmembrane helix</keyword>
<sequence length="148" mass="16757">MYEMLRSFSEVVFVLGVLMLIAGIIVRQINDAREPYKGRVLGTVVDIVAGEPDRKGKALGIHDYYYPVFAYYAGGRLMKEQYHKGSNPCEFHLNQQFLLYYDTGKPHHFKIATPGPLKKWEQLLYVSGIVALVCGVGCYLAFGLRFTV</sequence>
<gene>
    <name evidence="2" type="ORF">IAB26_11895</name>
</gene>
<dbReference type="AlphaFoldDB" id="A0A9D1D1M6"/>
<dbReference type="Proteomes" id="UP000886886">
    <property type="component" value="Unassembled WGS sequence"/>
</dbReference>
<protein>
    <recommendedName>
        <fullName evidence="4">DUF3592 domain-containing protein</fullName>
    </recommendedName>
</protein>
<comment type="caution">
    <text evidence="2">The sequence shown here is derived from an EMBL/GenBank/DDBJ whole genome shotgun (WGS) entry which is preliminary data.</text>
</comment>
<evidence type="ECO:0008006" key="4">
    <source>
        <dbReference type="Google" id="ProtNLM"/>
    </source>
</evidence>
<evidence type="ECO:0000313" key="2">
    <source>
        <dbReference type="EMBL" id="HIQ97252.1"/>
    </source>
</evidence>
<accession>A0A9D1D1M6</accession>
<name>A0A9D1D1M6_9FIRM</name>
<keyword evidence="1" id="KW-0472">Membrane</keyword>
<feature type="transmembrane region" description="Helical" evidence="1">
    <location>
        <begin position="12"/>
        <end position="29"/>
    </location>
</feature>
<evidence type="ECO:0000313" key="3">
    <source>
        <dbReference type="Proteomes" id="UP000886886"/>
    </source>
</evidence>
<proteinExistence type="predicted"/>
<dbReference type="EMBL" id="DVFT01000175">
    <property type="protein sequence ID" value="HIQ97252.1"/>
    <property type="molecule type" value="Genomic_DNA"/>
</dbReference>